<evidence type="ECO:0000259" key="1">
    <source>
        <dbReference type="PROSITE" id="PS50181"/>
    </source>
</evidence>
<organism evidence="2 3">
    <name type="scientific">Exidia glandulosa HHB12029</name>
    <dbReference type="NCBI Taxonomy" id="1314781"/>
    <lineage>
        <taxon>Eukaryota</taxon>
        <taxon>Fungi</taxon>
        <taxon>Dikarya</taxon>
        <taxon>Basidiomycota</taxon>
        <taxon>Agaricomycotina</taxon>
        <taxon>Agaricomycetes</taxon>
        <taxon>Auriculariales</taxon>
        <taxon>Exidiaceae</taxon>
        <taxon>Exidia</taxon>
    </lineage>
</organism>
<dbReference type="InterPro" id="IPR001810">
    <property type="entry name" value="F-box_dom"/>
</dbReference>
<evidence type="ECO:0000313" key="2">
    <source>
        <dbReference type="EMBL" id="KZV95880.1"/>
    </source>
</evidence>
<gene>
    <name evidence="2" type="ORF">EXIGLDRAFT_765821</name>
</gene>
<dbReference type="Proteomes" id="UP000077266">
    <property type="component" value="Unassembled WGS sequence"/>
</dbReference>
<dbReference type="InParanoid" id="A0A165K6N6"/>
<dbReference type="SUPFAM" id="SSF81383">
    <property type="entry name" value="F-box domain"/>
    <property type="match status" value="1"/>
</dbReference>
<dbReference type="InterPro" id="IPR032675">
    <property type="entry name" value="LRR_dom_sf"/>
</dbReference>
<dbReference type="OrthoDB" id="3365698at2759"/>
<keyword evidence="3" id="KW-1185">Reference proteome</keyword>
<proteinExistence type="predicted"/>
<sequence length="536" mass="59124">MLLVDDERALSEHITSLAVKCIPIIAYNGHGLIADSVLVEVLDVIQSATRRVLERFSQQRNSSASINRLPPEVLVLIGSFVPYGSLCSAVRVCRHWHKTLLSASSIWDDVVISFQSAGELAESALQTAHDRTRGRIRRLTISATSHGPLCGAAPKICASVMEHMVDLQLDLHDGFCTDWTTFLVNTPAPRLRTLSLTGPCRDELFLLPDNLLAGVAPELTLVWLTYVLLPAEPGPALADVTEIAYFDVPLMTTAEVQHICRVCPKLKYLTITARAYDIEPIGPNFVAPKLASLCLNGIIPEGIVDAIVRANTKNMELRINMPAASGVPIVLTRIRHIREIHIYGTRILSRAWATVMVTGDDDYTICVEGCLLTEIIDILRVAGPERLASVPSLTISDGLLVVLQTAGVMYDFSGLKHLTVLLENCHRVPSPQLFTGYETRFATAVETVRLASDEQYSFGFKHEYSQVSLSADVVRHWLPLSVKRLILCGVQLDGSPDCRPSCDIVSEWETEGRHGNGIWMDTSWSDWFPHDAALYV</sequence>
<dbReference type="Pfam" id="PF12937">
    <property type="entry name" value="F-box-like"/>
    <property type="match status" value="1"/>
</dbReference>
<dbReference type="InterPro" id="IPR036047">
    <property type="entry name" value="F-box-like_dom_sf"/>
</dbReference>
<reference evidence="2 3" key="1">
    <citation type="journal article" date="2016" name="Mol. Biol. Evol.">
        <title>Comparative Genomics of Early-Diverging Mushroom-Forming Fungi Provides Insights into the Origins of Lignocellulose Decay Capabilities.</title>
        <authorList>
            <person name="Nagy L.G."/>
            <person name="Riley R."/>
            <person name="Tritt A."/>
            <person name="Adam C."/>
            <person name="Daum C."/>
            <person name="Floudas D."/>
            <person name="Sun H."/>
            <person name="Yadav J.S."/>
            <person name="Pangilinan J."/>
            <person name="Larsson K.H."/>
            <person name="Matsuura K."/>
            <person name="Barry K."/>
            <person name="Labutti K."/>
            <person name="Kuo R."/>
            <person name="Ohm R.A."/>
            <person name="Bhattacharya S.S."/>
            <person name="Shirouzu T."/>
            <person name="Yoshinaga Y."/>
            <person name="Martin F.M."/>
            <person name="Grigoriev I.V."/>
            <person name="Hibbett D.S."/>
        </authorList>
    </citation>
    <scope>NUCLEOTIDE SEQUENCE [LARGE SCALE GENOMIC DNA]</scope>
    <source>
        <strain evidence="2 3">HHB12029</strain>
    </source>
</reference>
<accession>A0A165K6N6</accession>
<dbReference type="AlphaFoldDB" id="A0A165K6N6"/>
<name>A0A165K6N6_EXIGL</name>
<dbReference type="Gene3D" id="3.80.10.10">
    <property type="entry name" value="Ribonuclease Inhibitor"/>
    <property type="match status" value="1"/>
</dbReference>
<dbReference type="SMART" id="SM00256">
    <property type="entry name" value="FBOX"/>
    <property type="match status" value="1"/>
</dbReference>
<feature type="domain" description="F-box" evidence="1">
    <location>
        <begin position="63"/>
        <end position="110"/>
    </location>
</feature>
<evidence type="ECO:0000313" key="3">
    <source>
        <dbReference type="Proteomes" id="UP000077266"/>
    </source>
</evidence>
<protein>
    <recommendedName>
        <fullName evidence="1">F-box domain-containing protein</fullName>
    </recommendedName>
</protein>
<dbReference type="PROSITE" id="PS50181">
    <property type="entry name" value="FBOX"/>
    <property type="match status" value="1"/>
</dbReference>
<dbReference type="EMBL" id="KV425950">
    <property type="protein sequence ID" value="KZV95880.1"/>
    <property type="molecule type" value="Genomic_DNA"/>
</dbReference>